<accession>A0ABQ9NF77</accession>
<reference evidence="6" key="1">
    <citation type="submission" date="2022-10" db="EMBL/GenBank/DDBJ databases">
        <title>Culturing micro-colonial fungi from biological soil crusts in the Mojave desert and describing Neophaeococcomyces mojavensis, and introducing the new genera and species Taxawa tesnikishii.</title>
        <authorList>
            <person name="Kurbessoian T."/>
            <person name="Stajich J.E."/>
        </authorList>
    </citation>
    <scope>NUCLEOTIDE SEQUENCE</scope>
    <source>
        <strain evidence="6">TK_1</strain>
    </source>
</reference>
<gene>
    <name evidence="6" type="ORF">H2201_008851</name>
</gene>
<dbReference type="Pfam" id="PF00350">
    <property type="entry name" value="Dynamin_N"/>
    <property type="match status" value="1"/>
</dbReference>
<dbReference type="PANTHER" id="PTHR11566">
    <property type="entry name" value="DYNAMIN"/>
    <property type="match status" value="1"/>
</dbReference>
<dbReference type="Pfam" id="PF01031">
    <property type="entry name" value="Dynamin_M"/>
    <property type="match status" value="1"/>
</dbReference>
<evidence type="ECO:0000259" key="5">
    <source>
        <dbReference type="PROSITE" id="PS51718"/>
    </source>
</evidence>
<dbReference type="EMBL" id="JAPDRL010000185">
    <property type="protein sequence ID" value="KAJ9655214.1"/>
    <property type="molecule type" value="Genomic_DNA"/>
</dbReference>
<evidence type="ECO:0000256" key="3">
    <source>
        <dbReference type="SAM" id="MobiDB-lite"/>
    </source>
</evidence>
<sequence length="758" mass="85785">MAIEPSSPGRSLNTSSLEALQDADQRKIMDAVDKLRRIGLNSVLQLPQLIVCGDQSSGKSSVLEAITQIPFPRKENLCTRFATEIVLRRGNTTSVKTKITPDKRRPTHEQDELEKFNASIKDFSEVPSLILEAARLMGLDGATTGSTKAFSRDVLSIEICGPDRPQLTLVDLPGLIHSENKSQSKDDVQLIRSLVEEYIRSERTIILAVISAKNDYANQIILQDCRRVDVKGSRTLGIITKPDFLRAGSDNERDWIELAQNRDVYFELGWHVLKNRTDDQLHCSFEERNQSEDLFFSKGSFRDLPQGVLGIESLRKRLSRLLNDHLKKELPDLKKELDRKWRETDVEFSRLGERRSTISEQRQYLMRVSMTTHDILRSAVQGHYEHSFFGAVDTHAAVDAAANIQRLRAVVQYLNLQFAERMRRYGHKYAIDRGHARRSGLSNGEVSVEDEAVSAPASSEEAPDEEFLASVLEDVCNGVDPLPQNITRPRAVDWVLRVLQRTRGRELPGNFNPMLISQLFWEQSEPWKALALAHIDRVGAACSRFVELVLQKVTTPEVWSRLLSLRVEGALSSALASSRAELGRIIEDKLRHPITYNHYYTTTVQKIRQKKYSGDLMRLTGSARIKVHEKNFLPGPGYSTTGYIDPQKLEVNMKDQIEQDMDKFSAEEALDCQTAYYKDELKYFIGVVTRQVIERHLVDTLPANIVSPMVIAGLSDEEISSIAAEPAEVTAQRDSLESRKRMLESGQEIFRLAMGGIR</sequence>
<dbReference type="InterPro" id="IPR027417">
    <property type="entry name" value="P-loop_NTPase"/>
</dbReference>
<dbReference type="InterPro" id="IPR030381">
    <property type="entry name" value="G_DYNAMIN_dom"/>
</dbReference>
<dbReference type="PRINTS" id="PR00195">
    <property type="entry name" value="DYNAMIN"/>
</dbReference>
<comment type="caution">
    <text evidence="6">The sequence shown here is derived from an EMBL/GenBank/DDBJ whole genome shotgun (WGS) entry which is preliminary data.</text>
</comment>
<keyword evidence="1" id="KW-0547">Nucleotide-binding</keyword>
<name>A0ABQ9NF77_9PEZI</name>
<dbReference type="InterPro" id="IPR022812">
    <property type="entry name" value="Dynamin"/>
</dbReference>
<dbReference type="InterPro" id="IPR000375">
    <property type="entry name" value="Dynamin_stalk"/>
</dbReference>
<dbReference type="PROSITE" id="PS51388">
    <property type="entry name" value="GED"/>
    <property type="match status" value="1"/>
</dbReference>
<evidence type="ECO:0000313" key="6">
    <source>
        <dbReference type="EMBL" id="KAJ9655214.1"/>
    </source>
</evidence>
<dbReference type="InterPro" id="IPR045063">
    <property type="entry name" value="Dynamin_N"/>
</dbReference>
<dbReference type="CDD" id="cd08771">
    <property type="entry name" value="DLP_1"/>
    <property type="match status" value="1"/>
</dbReference>
<keyword evidence="7" id="KW-1185">Reference proteome</keyword>
<evidence type="ECO:0008006" key="8">
    <source>
        <dbReference type="Google" id="ProtNLM"/>
    </source>
</evidence>
<protein>
    <recommendedName>
        <fullName evidence="8">Dynamin family protein</fullName>
    </recommendedName>
</protein>
<dbReference type="PROSITE" id="PS51718">
    <property type="entry name" value="G_DYNAMIN_2"/>
    <property type="match status" value="1"/>
</dbReference>
<dbReference type="InterPro" id="IPR020850">
    <property type="entry name" value="GED_dom"/>
</dbReference>
<feature type="domain" description="GED" evidence="4">
    <location>
        <begin position="666"/>
        <end position="758"/>
    </location>
</feature>
<dbReference type="SUPFAM" id="SSF52540">
    <property type="entry name" value="P-loop containing nucleoside triphosphate hydrolases"/>
    <property type="match status" value="1"/>
</dbReference>
<dbReference type="Proteomes" id="UP001172684">
    <property type="component" value="Unassembled WGS sequence"/>
</dbReference>
<evidence type="ECO:0000256" key="2">
    <source>
        <dbReference type="ARBA" id="ARBA00023134"/>
    </source>
</evidence>
<evidence type="ECO:0000313" key="7">
    <source>
        <dbReference type="Proteomes" id="UP001172684"/>
    </source>
</evidence>
<proteinExistence type="predicted"/>
<feature type="domain" description="Dynamin-type G" evidence="5">
    <location>
        <begin position="43"/>
        <end position="331"/>
    </location>
</feature>
<keyword evidence="2" id="KW-0342">GTP-binding</keyword>
<dbReference type="InterPro" id="IPR001401">
    <property type="entry name" value="Dynamin_GTPase"/>
</dbReference>
<dbReference type="PANTHER" id="PTHR11566:SF66">
    <property type="entry name" value="INTERFERON-INDUCED GTP-BINDING PROTEIN MX"/>
    <property type="match status" value="1"/>
</dbReference>
<organism evidence="6 7">
    <name type="scientific">Coniosporium apollinis</name>
    <dbReference type="NCBI Taxonomy" id="61459"/>
    <lineage>
        <taxon>Eukaryota</taxon>
        <taxon>Fungi</taxon>
        <taxon>Dikarya</taxon>
        <taxon>Ascomycota</taxon>
        <taxon>Pezizomycotina</taxon>
        <taxon>Dothideomycetes</taxon>
        <taxon>Dothideomycetes incertae sedis</taxon>
        <taxon>Coniosporium</taxon>
    </lineage>
</organism>
<dbReference type="Gene3D" id="3.40.50.300">
    <property type="entry name" value="P-loop containing nucleotide triphosphate hydrolases"/>
    <property type="match status" value="1"/>
</dbReference>
<evidence type="ECO:0000256" key="1">
    <source>
        <dbReference type="ARBA" id="ARBA00022741"/>
    </source>
</evidence>
<evidence type="ECO:0000259" key="4">
    <source>
        <dbReference type="PROSITE" id="PS51388"/>
    </source>
</evidence>
<dbReference type="SMART" id="SM00053">
    <property type="entry name" value="DYNc"/>
    <property type="match status" value="1"/>
</dbReference>
<feature type="region of interest" description="Disordered" evidence="3">
    <location>
        <begin position="439"/>
        <end position="463"/>
    </location>
</feature>